<dbReference type="CDD" id="cd05259">
    <property type="entry name" value="PCBER_SDR_a"/>
    <property type="match status" value="1"/>
</dbReference>
<evidence type="ECO:0000313" key="7">
    <source>
        <dbReference type="EMBL" id="KAF2243531.1"/>
    </source>
</evidence>
<dbReference type="RefSeq" id="XP_033678535.1">
    <property type="nucleotide sequence ID" value="XM_033835931.1"/>
</dbReference>
<dbReference type="EMBL" id="ML987205">
    <property type="protein sequence ID" value="KAF2243531.1"/>
    <property type="molecule type" value="Genomic_DNA"/>
</dbReference>
<evidence type="ECO:0000259" key="5">
    <source>
        <dbReference type="Pfam" id="PF05368"/>
    </source>
</evidence>
<evidence type="ECO:0000313" key="8">
    <source>
        <dbReference type="Proteomes" id="UP000800094"/>
    </source>
</evidence>
<feature type="domain" description="NmrA-like" evidence="5">
    <location>
        <begin position="333"/>
        <end position="567"/>
    </location>
</feature>
<evidence type="ECO:0000256" key="2">
    <source>
        <dbReference type="ARBA" id="ARBA00022857"/>
    </source>
</evidence>
<dbReference type="InterPro" id="IPR008030">
    <property type="entry name" value="NmrA-like"/>
</dbReference>
<dbReference type="InterPro" id="IPR000073">
    <property type="entry name" value="AB_hydrolase_1"/>
</dbReference>
<evidence type="ECO:0000256" key="4">
    <source>
        <dbReference type="SAM" id="MobiDB-lite"/>
    </source>
</evidence>
<gene>
    <name evidence="7" type="ORF">BU26DRAFT_609557</name>
</gene>
<dbReference type="AlphaFoldDB" id="A0A6A6HZN2"/>
<organism evidence="7 8">
    <name type="scientific">Trematosphaeria pertusa</name>
    <dbReference type="NCBI Taxonomy" id="390896"/>
    <lineage>
        <taxon>Eukaryota</taxon>
        <taxon>Fungi</taxon>
        <taxon>Dikarya</taxon>
        <taxon>Ascomycota</taxon>
        <taxon>Pezizomycotina</taxon>
        <taxon>Dothideomycetes</taxon>
        <taxon>Pleosporomycetidae</taxon>
        <taxon>Pleosporales</taxon>
        <taxon>Massarineae</taxon>
        <taxon>Trematosphaeriaceae</taxon>
        <taxon>Trematosphaeria</taxon>
    </lineage>
</organism>
<evidence type="ECO:0000259" key="6">
    <source>
        <dbReference type="Pfam" id="PF12697"/>
    </source>
</evidence>
<dbReference type="Gene3D" id="3.40.50.1820">
    <property type="entry name" value="alpha/beta hydrolase"/>
    <property type="match status" value="1"/>
</dbReference>
<proteinExistence type="inferred from homology"/>
<sequence>MGMQKTTGPKFVVQILKRNLSNKQRNKQDESENDDDDVFPDDAPCPDVRKEHFWCSECCGKEENGVCNGITDDGNTDLWKGCDCADDPDWSQQPPPQVRKDYRHNIRALRNRHMLPREPSEEDYNAIAASPSAIHVLEPLIHEGRDIVLFMRSYGGVYGPAALGNLAKKAMVQHSLEGGVVAVIFAAAFVAPKGTSAMAAMGIDPAHIPEWISHDESIGLVAFRKDYATAMLFHDLPEEEAERLASLLPKQPYACFSTPVQWDPYRDDSFRGCFGYILTETDRILVPELQRMRIDIPGFQNTQASWCGSGPSSSIPQGSVSAPAMAGYKNFAVAGTGEIGTPIIEQLLAQKDSGTVSTVVVLTRQSDPDETLKAKGAIFRTVDYANSETLAAALRNIDVVIAAVTVTPEALRAQIPLADAAKDAGVKLFVPSEFGNRTEGKTGGMWAIKDGVKKHLLDIGLPCAQFFNGAFVDWFLVNHPEHGAFDWANGKVVVKGSGDTPISWTTQADVARYVVHALTKFDEAQLRNATFAIEGERKTLNEIVAEYQERTGRKMDVSYESREFLEKAVAGHPDDWENGKIRLLYLVLDRGEAITGASEEVNRYWPEFRPTRVVDAILARWG</sequence>
<reference evidence="7" key="1">
    <citation type="journal article" date="2020" name="Stud. Mycol.">
        <title>101 Dothideomycetes genomes: a test case for predicting lifestyles and emergence of pathogens.</title>
        <authorList>
            <person name="Haridas S."/>
            <person name="Albert R."/>
            <person name="Binder M."/>
            <person name="Bloem J."/>
            <person name="Labutti K."/>
            <person name="Salamov A."/>
            <person name="Andreopoulos B."/>
            <person name="Baker S."/>
            <person name="Barry K."/>
            <person name="Bills G."/>
            <person name="Bluhm B."/>
            <person name="Cannon C."/>
            <person name="Castanera R."/>
            <person name="Culley D."/>
            <person name="Daum C."/>
            <person name="Ezra D."/>
            <person name="Gonzalez J."/>
            <person name="Henrissat B."/>
            <person name="Kuo A."/>
            <person name="Liang C."/>
            <person name="Lipzen A."/>
            <person name="Lutzoni F."/>
            <person name="Magnuson J."/>
            <person name="Mondo S."/>
            <person name="Nolan M."/>
            <person name="Ohm R."/>
            <person name="Pangilinan J."/>
            <person name="Park H.-J."/>
            <person name="Ramirez L."/>
            <person name="Alfaro M."/>
            <person name="Sun H."/>
            <person name="Tritt A."/>
            <person name="Yoshinaga Y."/>
            <person name="Zwiers L.-H."/>
            <person name="Turgeon B."/>
            <person name="Goodwin S."/>
            <person name="Spatafora J."/>
            <person name="Crous P."/>
            <person name="Grigoriev I."/>
        </authorList>
    </citation>
    <scope>NUCLEOTIDE SEQUENCE</scope>
    <source>
        <strain evidence="7">CBS 122368</strain>
    </source>
</reference>
<evidence type="ECO:0000256" key="1">
    <source>
        <dbReference type="ARBA" id="ARBA00005725"/>
    </source>
</evidence>
<dbReference type="Gene3D" id="3.40.50.720">
    <property type="entry name" value="NAD(P)-binding Rossmann-like Domain"/>
    <property type="match status" value="1"/>
</dbReference>
<feature type="region of interest" description="Disordered" evidence="4">
    <location>
        <begin position="19"/>
        <end position="42"/>
    </location>
</feature>
<keyword evidence="2" id="KW-0521">NADP</keyword>
<dbReference type="Gene3D" id="3.90.25.10">
    <property type="entry name" value="UDP-galactose 4-epimerase, domain 1"/>
    <property type="match status" value="1"/>
</dbReference>
<feature type="domain" description="AB hydrolase-1" evidence="6">
    <location>
        <begin position="109"/>
        <end position="294"/>
    </location>
</feature>
<dbReference type="Proteomes" id="UP000800094">
    <property type="component" value="Unassembled WGS sequence"/>
</dbReference>
<evidence type="ECO:0000256" key="3">
    <source>
        <dbReference type="ARBA" id="ARBA00023002"/>
    </source>
</evidence>
<dbReference type="OrthoDB" id="408373at2759"/>
<dbReference type="InterPro" id="IPR051609">
    <property type="entry name" value="NmrA/Isoflavone_reductase-like"/>
</dbReference>
<dbReference type="Pfam" id="PF12697">
    <property type="entry name" value="Abhydrolase_6"/>
    <property type="match status" value="1"/>
</dbReference>
<dbReference type="InterPro" id="IPR045312">
    <property type="entry name" value="PCBER-like"/>
</dbReference>
<protein>
    <submittedName>
        <fullName evidence="7">NAD(P)-binding protein</fullName>
    </submittedName>
</protein>
<accession>A0A6A6HZN2</accession>
<name>A0A6A6HZN2_9PLEO</name>
<dbReference type="SUPFAM" id="SSF51735">
    <property type="entry name" value="NAD(P)-binding Rossmann-fold domains"/>
    <property type="match status" value="1"/>
</dbReference>
<dbReference type="GO" id="GO:0016491">
    <property type="term" value="F:oxidoreductase activity"/>
    <property type="evidence" value="ECO:0007669"/>
    <property type="project" value="UniProtKB-KW"/>
</dbReference>
<comment type="similarity">
    <text evidence="1">Belongs to the NmrA-type oxidoreductase family. Isoflavone reductase subfamily.</text>
</comment>
<dbReference type="Pfam" id="PF05368">
    <property type="entry name" value="NmrA"/>
    <property type="match status" value="1"/>
</dbReference>
<dbReference type="InterPro" id="IPR036291">
    <property type="entry name" value="NAD(P)-bd_dom_sf"/>
</dbReference>
<dbReference type="PANTHER" id="PTHR47706:SF4">
    <property type="entry name" value="NMRA-LIKE DOMAIN-CONTAINING PROTEIN"/>
    <property type="match status" value="1"/>
</dbReference>
<keyword evidence="3" id="KW-0560">Oxidoreductase</keyword>
<keyword evidence="8" id="KW-1185">Reference proteome</keyword>
<dbReference type="PANTHER" id="PTHR47706">
    <property type="entry name" value="NMRA-LIKE FAMILY PROTEIN"/>
    <property type="match status" value="1"/>
</dbReference>
<dbReference type="InterPro" id="IPR029058">
    <property type="entry name" value="AB_hydrolase_fold"/>
</dbReference>
<dbReference type="GeneID" id="54589261"/>
<feature type="compositionally biased region" description="Acidic residues" evidence="4">
    <location>
        <begin position="31"/>
        <end position="40"/>
    </location>
</feature>